<comment type="subcellular location">
    <subcellularLocation>
        <location evidence="1">Cell inner membrane</location>
        <topology evidence="1">Multi-pass membrane protein</topology>
    </subcellularLocation>
</comment>
<dbReference type="InterPro" id="IPR050321">
    <property type="entry name" value="Glycosyltr_2/OpgH_subfam"/>
</dbReference>
<evidence type="ECO:0000256" key="10">
    <source>
        <dbReference type="ARBA" id="ARBA00022989"/>
    </source>
</evidence>
<name>B0T3P7_CAUSK</name>
<feature type="transmembrane region" description="Helical" evidence="12">
    <location>
        <begin position="570"/>
        <end position="591"/>
    </location>
</feature>
<evidence type="ECO:0000256" key="1">
    <source>
        <dbReference type="ARBA" id="ARBA00004429"/>
    </source>
</evidence>
<dbReference type="Pfam" id="PF13632">
    <property type="entry name" value="Glyco_trans_2_3"/>
    <property type="match status" value="1"/>
</dbReference>
<accession>B0T3P7</accession>
<dbReference type="GO" id="GO:0016758">
    <property type="term" value="F:hexosyltransferase activity"/>
    <property type="evidence" value="ECO:0007669"/>
    <property type="project" value="TreeGrafter"/>
</dbReference>
<dbReference type="HOGENOM" id="CLU_015730_1_0_5"/>
<feature type="transmembrane region" description="Helical" evidence="12">
    <location>
        <begin position="109"/>
        <end position="132"/>
    </location>
</feature>
<feature type="transmembrane region" description="Helical" evidence="12">
    <location>
        <begin position="479"/>
        <end position="497"/>
    </location>
</feature>
<dbReference type="NCBIfam" id="NF003962">
    <property type="entry name" value="PRK05454.2-5"/>
    <property type="match status" value="1"/>
</dbReference>
<evidence type="ECO:0000256" key="11">
    <source>
        <dbReference type="ARBA" id="ARBA00023136"/>
    </source>
</evidence>
<dbReference type="InterPro" id="IPR029044">
    <property type="entry name" value="Nucleotide-diphossugar_trans"/>
</dbReference>
<comment type="similarity">
    <text evidence="3">Belongs to the glycosyltransferase 2 family. OpgH subfamily.</text>
</comment>
<keyword evidence="7" id="KW-0328">Glycosyltransferase</keyword>
<evidence type="ECO:0000256" key="8">
    <source>
        <dbReference type="ARBA" id="ARBA00022679"/>
    </source>
</evidence>
<dbReference type="eggNOG" id="COG2943">
    <property type="taxonomic scope" value="Bacteria"/>
</dbReference>
<dbReference type="AlphaFoldDB" id="B0T3P7"/>
<dbReference type="PANTHER" id="PTHR43867">
    <property type="entry name" value="CELLULOSE SYNTHASE CATALYTIC SUBUNIT A [UDP-FORMING]"/>
    <property type="match status" value="1"/>
</dbReference>
<dbReference type="KEGG" id="cak:Caul_3234"/>
<organism evidence="14">
    <name type="scientific">Caulobacter sp. (strain K31)</name>
    <dbReference type="NCBI Taxonomy" id="366602"/>
    <lineage>
        <taxon>Bacteria</taxon>
        <taxon>Pseudomonadati</taxon>
        <taxon>Pseudomonadota</taxon>
        <taxon>Alphaproteobacteria</taxon>
        <taxon>Caulobacterales</taxon>
        <taxon>Caulobacteraceae</taxon>
        <taxon>Caulobacter</taxon>
    </lineage>
</organism>
<dbReference type="GO" id="GO:0005886">
    <property type="term" value="C:plasma membrane"/>
    <property type="evidence" value="ECO:0007669"/>
    <property type="project" value="UniProtKB-SubCell"/>
</dbReference>
<feature type="transmembrane region" description="Helical" evidence="12">
    <location>
        <begin position="597"/>
        <end position="616"/>
    </location>
</feature>
<dbReference type="SUPFAM" id="SSF53448">
    <property type="entry name" value="Nucleotide-diphospho-sugar transferases"/>
    <property type="match status" value="1"/>
</dbReference>
<gene>
    <name evidence="14" type="ordered locus">Caul_3234</name>
</gene>
<dbReference type="STRING" id="366602.Caul_3234"/>
<dbReference type="EMBL" id="CP000927">
    <property type="protein sequence ID" value="ABZ72361.1"/>
    <property type="molecule type" value="Genomic_DNA"/>
</dbReference>
<dbReference type="CAZy" id="GT2">
    <property type="family name" value="Glycosyltransferase Family 2"/>
</dbReference>
<keyword evidence="10 12" id="KW-1133">Transmembrane helix</keyword>
<evidence type="ECO:0000256" key="5">
    <source>
        <dbReference type="ARBA" id="ARBA00022475"/>
    </source>
</evidence>
<protein>
    <recommendedName>
        <fullName evidence="4">Glucans biosynthesis glucosyltransferase H</fullName>
    </recommendedName>
</protein>
<evidence type="ECO:0000256" key="2">
    <source>
        <dbReference type="ARBA" id="ARBA00005001"/>
    </source>
</evidence>
<keyword evidence="9 12" id="KW-0812">Transmembrane</keyword>
<proteinExistence type="inferred from homology"/>
<feature type="domain" description="Glycosyltransferase 2-like" evidence="13">
    <location>
        <begin position="253"/>
        <end position="441"/>
    </location>
</feature>
<feature type="transmembrane region" description="Helical" evidence="12">
    <location>
        <begin position="73"/>
        <end position="89"/>
    </location>
</feature>
<evidence type="ECO:0000256" key="12">
    <source>
        <dbReference type="SAM" id="Phobius"/>
    </source>
</evidence>
<keyword evidence="5" id="KW-1003">Cell membrane</keyword>
<evidence type="ECO:0000256" key="7">
    <source>
        <dbReference type="ARBA" id="ARBA00022676"/>
    </source>
</evidence>
<dbReference type="NCBIfam" id="NF003958">
    <property type="entry name" value="PRK05454.2-1"/>
    <property type="match status" value="1"/>
</dbReference>
<reference evidence="14" key="1">
    <citation type="submission" date="2008-01" db="EMBL/GenBank/DDBJ databases">
        <title>Complete sequence of chromosome of Caulobacter sp. K31.</title>
        <authorList>
            <consortium name="US DOE Joint Genome Institute"/>
            <person name="Copeland A."/>
            <person name="Lucas S."/>
            <person name="Lapidus A."/>
            <person name="Barry K."/>
            <person name="Glavina del Rio T."/>
            <person name="Dalin E."/>
            <person name="Tice H."/>
            <person name="Pitluck S."/>
            <person name="Bruce D."/>
            <person name="Goodwin L."/>
            <person name="Thompson L.S."/>
            <person name="Brettin T."/>
            <person name="Detter J.C."/>
            <person name="Han C."/>
            <person name="Schmutz J."/>
            <person name="Larimer F."/>
            <person name="Land M."/>
            <person name="Hauser L."/>
            <person name="Kyrpides N."/>
            <person name="Kim E."/>
            <person name="Stephens C."/>
            <person name="Richardson P."/>
        </authorList>
    </citation>
    <scope>NUCLEOTIDE SEQUENCE [LARGE SCALE GENOMIC DNA]</scope>
    <source>
        <strain evidence="14">K31</strain>
    </source>
</reference>
<evidence type="ECO:0000256" key="4">
    <source>
        <dbReference type="ARBA" id="ARBA00020585"/>
    </source>
</evidence>
<dbReference type="InterPro" id="IPR001173">
    <property type="entry name" value="Glyco_trans_2-like"/>
</dbReference>
<dbReference type="Gene3D" id="3.90.550.10">
    <property type="entry name" value="Spore Coat Polysaccharide Biosynthesis Protein SpsA, Chain A"/>
    <property type="match status" value="1"/>
</dbReference>
<evidence type="ECO:0000256" key="3">
    <source>
        <dbReference type="ARBA" id="ARBA00009337"/>
    </source>
</evidence>
<keyword evidence="6" id="KW-0997">Cell inner membrane</keyword>
<sequence>MDLMSERGAFFDLTSSRSVAYDVAFAPSERVEIPTDAPLAMPVQPLAFWQGAAKPVATAPANSRWDSLTLRRWGVFVATAIMGFAGWRATYDTIALGGVTRLEAVCITLLAPLFLALALWFCTAVVGFVVLLGKPKDPLGIDDSESSPMPRPKARTAILMPVHNEDAAEVFARLRAMDASIAETGNSRAFDIFILSDTRDAAVALAEQACFARFRREANSHVFYRKRTQNTGRKAGNVADWVARWGGDYEHMLILDADSLMTGEAMVRLADAMERHPRVGLIQTMPMIINGQTIFARTLQFATRLYGRVAWTGLAWWSGSESSFWGHNAIVRTRAFAETCGLPSLDGPKPFGGEVMSHDALESALLRRGGWGVHLAPYLGGSYEESPSNLLDFATRDRRWCRGNVQHIPLIGLPGLHWMSRLHLVIGVLSYVLSPLWFVALSSGIISRMLMPELKKAAFTMADLQAAAHALIDWREIQATAWAMIITFVLLFGPKILGSILVFSRKSEIKGFGGRRRILAGLAVEMLLSALVAPMLMFTQTRALVEILAGKVGGWATQRRDADKVTGKEAFAAMGWISVTGLVLAVAFWFTPDLLTATLPILAGLILAVPLTMLGAHKIAGLGVKANGLFMTPEERRPPAIVRAALGLACEPPAAWSTRQRHTAMVAEQPAEQNAA</sequence>
<feature type="transmembrane region" description="Helical" evidence="12">
    <location>
        <begin position="424"/>
        <end position="446"/>
    </location>
</feature>
<keyword evidence="11 12" id="KW-0472">Membrane</keyword>
<dbReference type="CDD" id="cd04191">
    <property type="entry name" value="Glucan_BSP_MdoH"/>
    <property type="match status" value="1"/>
</dbReference>
<dbReference type="PANTHER" id="PTHR43867:SF5">
    <property type="entry name" value="GLUCANS BIOSYNTHESIS GLUCOSYLTRANSFERASE H"/>
    <property type="match status" value="1"/>
</dbReference>
<evidence type="ECO:0000256" key="9">
    <source>
        <dbReference type="ARBA" id="ARBA00022692"/>
    </source>
</evidence>
<feature type="transmembrane region" description="Helical" evidence="12">
    <location>
        <begin position="518"/>
        <end position="537"/>
    </location>
</feature>
<evidence type="ECO:0000313" key="14">
    <source>
        <dbReference type="EMBL" id="ABZ72361.1"/>
    </source>
</evidence>
<evidence type="ECO:0000259" key="13">
    <source>
        <dbReference type="Pfam" id="PF13632"/>
    </source>
</evidence>
<keyword evidence="8 14" id="KW-0808">Transferase</keyword>
<comment type="pathway">
    <text evidence="2">Glycan metabolism; osmoregulated periplasmic glucan (OPG) biosynthesis.</text>
</comment>
<evidence type="ECO:0000256" key="6">
    <source>
        <dbReference type="ARBA" id="ARBA00022519"/>
    </source>
</evidence>